<gene>
    <name evidence="1" type="ORF">SAMN06265220_102704</name>
</gene>
<sequence>MIQKIQENLLDISHYTDNKIIAPMMLSKKINTMKKFILSLVLMAVTTSYSQELNLPVFTQYLADNPFILSPAYAGIGDNLRIRANGLTQWVGIKDAPDNQSLYADFRVLDRSGVGISLYNDSNGNTRQTGAKVSFAHHLILDYRTEQYLSFGISYNFNSFRIETGNFTGDVNGVPVPLDPSITDNRYNSNNNFDISALYRNRGFYFSFNANNVLKKNTDKYRGVEPDLLSNFQVYSGFTFRDAENRRIEYEPSVFLQYFASDQRSTTDFNFKYRRYNRYEDYYWIGVSYRFLNDQFPKPLAMGPMAGFMKSKFYFAYSYQLMFNGLGAYNSGTHSITIGFDFLQSISNCPCTQSPVHD</sequence>
<evidence type="ECO:0000313" key="1">
    <source>
        <dbReference type="EMBL" id="SMO63505.1"/>
    </source>
</evidence>
<reference evidence="1 2" key="1">
    <citation type="submission" date="2017-05" db="EMBL/GenBank/DDBJ databases">
        <authorList>
            <person name="Varghese N."/>
            <person name="Submissions S."/>
        </authorList>
    </citation>
    <scope>NUCLEOTIDE SEQUENCE [LARGE SCALE GENOMIC DNA]</scope>
    <source>
        <strain evidence="1 2">DSM 29982</strain>
    </source>
</reference>
<name>A0A521CVP7_9FLAO</name>
<accession>A0A521CVP7</accession>
<evidence type="ECO:0000313" key="2">
    <source>
        <dbReference type="Proteomes" id="UP000319267"/>
    </source>
</evidence>
<dbReference type="NCBIfam" id="TIGR03519">
    <property type="entry name" value="T9SS_PorP_fam"/>
    <property type="match status" value="1"/>
</dbReference>
<organism evidence="1 2">
    <name type="scientific">Flavobacterium nitrogenifigens</name>
    <dbReference type="NCBI Taxonomy" id="1617283"/>
    <lineage>
        <taxon>Bacteria</taxon>
        <taxon>Pseudomonadati</taxon>
        <taxon>Bacteroidota</taxon>
        <taxon>Flavobacteriia</taxon>
        <taxon>Flavobacteriales</taxon>
        <taxon>Flavobacteriaceae</taxon>
        <taxon>Flavobacterium</taxon>
    </lineage>
</organism>
<dbReference type="Pfam" id="PF11751">
    <property type="entry name" value="PorP_SprF"/>
    <property type="match status" value="1"/>
</dbReference>
<protein>
    <submittedName>
        <fullName evidence="1">Type IX secretion system membrane protein, PorP/SprF family</fullName>
    </submittedName>
</protein>
<proteinExistence type="predicted"/>
<dbReference type="EMBL" id="FXTQ01000002">
    <property type="protein sequence ID" value="SMO63505.1"/>
    <property type="molecule type" value="Genomic_DNA"/>
</dbReference>
<dbReference type="Proteomes" id="UP000319267">
    <property type="component" value="Unassembled WGS sequence"/>
</dbReference>
<keyword evidence="2" id="KW-1185">Reference proteome</keyword>
<dbReference type="AlphaFoldDB" id="A0A521CVP7"/>
<dbReference type="InterPro" id="IPR019861">
    <property type="entry name" value="PorP/SprF_Bacteroidetes"/>
</dbReference>